<dbReference type="SUPFAM" id="SSF47226">
    <property type="entry name" value="Histidine-containing phosphotransfer domain, HPT domain"/>
    <property type="match status" value="1"/>
</dbReference>
<feature type="domain" description="HPt" evidence="2">
    <location>
        <begin position="47"/>
        <end position="128"/>
    </location>
</feature>
<dbReference type="KEGG" id="lpav:PLANPX_4278"/>
<evidence type="ECO:0000256" key="1">
    <source>
        <dbReference type="SAM" id="MobiDB-lite"/>
    </source>
</evidence>
<dbReference type="AlphaFoldDB" id="A0A5K7XJS5"/>
<organism evidence="3 4">
    <name type="scientific">Lacipirellula parvula</name>
    <dbReference type="NCBI Taxonomy" id="2650471"/>
    <lineage>
        <taxon>Bacteria</taxon>
        <taxon>Pseudomonadati</taxon>
        <taxon>Planctomycetota</taxon>
        <taxon>Planctomycetia</taxon>
        <taxon>Pirellulales</taxon>
        <taxon>Lacipirellulaceae</taxon>
        <taxon>Lacipirellula</taxon>
    </lineage>
</organism>
<accession>A0A5K7XJS5</accession>
<keyword evidence="4" id="KW-1185">Reference proteome</keyword>
<evidence type="ECO:0000259" key="2">
    <source>
        <dbReference type="Pfam" id="PF01627"/>
    </source>
</evidence>
<proteinExistence type="predicted"/>
<dbReference type="RefSeq" id="WP_172992170.1">
    <property type="nucleotide sequence ID" value="NZ_AP021861.1"/>
</dbReference>
<reference evidence="4" key="1">
    <citation type="submission" date="2019-10" db="EMBL/GenBank/DDBJ databases">
        <title>Lacipirellula parvula gen. nov., sp. nov., representing a lineage of planctomycetes widespread in freshwater anoxic habitats, and description of the family Lacipirellulaceae.</title>
        <authorList>
            <person name="Dedysh S.N."/>
            <person name="Kulichevskaya I.S."/>
            <person name="Beletsky A.V."/>
            <person name="Rakitin A.L."/>
            <person name="Mardanov A.V."/>
            <person name="Ivanova A.A."/>
            <person name="Saltykova V.X."/>
            <person name="Rijpstra W.I.C."/>
            <person name="Sinninghe Damste J.S."/>
            <person name="Ravin N.V."/>
        </authorList>
    </citation>
    <scope>NUCLEOTIDE SEQUENCE [LARGE SCALE GENOMIC DNA]</scope>
    <source>
        <strain evidence="4">PX69</strain>
    </source>
</reference>
<gene>
    <name evidence="3" type="ORF">PLANPX_4278</name>
</gene>
<evidence type="ECO:0000313" key="3">
    <source>
        <dbReference type="EMBL" id="BBO34666.1"/>
    </source>
</evidence>
<protein>
    <recommendedName>
        <fullName evidence="2">HPt domain-containing protein</fullName>
    </recommendedName>
</protein>
<dbReference type="GO" id="GO:0000160">
    <property type="term" value="P:phosphorelay signal transduction system"/>
    <property type="evidence" value="ECO:0007669"/>
    <property type="project" value="InterPro"/>
</dbReference>
<dbReference type="Pfam" id="PF01627">
    <property type="entry name" value="Hpt"/>
    <property type="match status" value="1"/>
</dbReference>
<name>A0A5K7XJS5_9BACT</name>
<feature type="region of interest" description="Disordered" evidence="1">
    <location>
        <begin position="1"/>
        <end position="20"/>
    </location>
</feature>
<dbReference type="InterPro" id="IPR008207">
    <property type="entry name" value="Sig_transdc_His_kin_Hpt_dom"/>
</dbReference>
<dbReference type="EMBL" id="AP021861">
    <property type="protein sequence ID" value="BBO34666.1"/>
    <property type="molecule type" value="Genomic_DNA"/>
</dbReference>
<dbReference type="Gene3D" id="1.20.120.160">
    <property type="entry name" value="HPT domain"/>
    <property type="match status" value="1"/>
</dbReference>
<dbReference type="Proteomes" id="UP000326837">
    <property type="component" value="Chromosome"/>
</dbReference>
<dbReference type="InterPro" id="IPR036641">
    <property type="entry name" value="HPT_dom_sf"/>
</dbReference>
<dbReference type="GO" id="GO:0004672">
    <property type="term" value="F:protein kinase activity"/>
    <property type="evidence" value="ECO:0007669"/>
    <property type="project" value="UniProtKB-ARBA"/>
</dbReference>
<sequence length="137" mass="14354">MQSESSGAAAGGKAAGNSQGEAAANRVCNLRAALERLDGDGDLLGMLITVYLEDSVELETRLRGAVEKQDAAASERVAHSLKGLAANFDGLLAVDAAFTIEEASRRKEWAAVHAALPTLEQAGAQLRQALAEHQQSR</sequence>
<evidence type="ECO:0000313" key="4">
    <source>
        <dbReference type="Proteomes" id="UP000326837"/>
    </source>
</evidence>